<organism evidence="2 3">
    <name type="scientific">Ditylenchus destructor</name>
    <dbReference type="NCBI Taxonomy" id="166010"/>
    <lineage>
        <taxon>Eukaryota</taxon>
        <taxon>Metazoa</taxon>
        <taxon>Ecdysozoa</taxon>
        <taxon>Nematoda</taxon>
        <taxon>Chromadorea</taxon>
        <taxon>Rhabditida</taxon>
        <taxon>Tylenchina</taxon>
        <taxon>Tylenchomorpha</taxon>
        <taxon>Sphaerularioidea</taxon>
        <taxon>Anguinidae</taxon>
        <taxon>Anguininae</taxon>
        <taxon>Ditylenchus</taxon>
    </lineage>
</organism>
<reference evidence="2" key="1">
    <citation type="submission" date="2022-01" db="EMBL/GenBank/DDBJ databases">
        <title>Genome Sequence Resource for Two Populations of Ditylenchus destructor, the Migratory Endoparasitic Phytonematode.</title>
        <authorList>
            <person name="Zhang H."/>
            <person name="Lin R."/>
            <person name="Xie B."/>
        </authorList>
    </citation>
    <scope>NUCLEOTIDE SEQUENCE</scope>
    <source>
        <strain evidence="2">BazhouSP</strain>
    </source>
</reference>
<feature type="region of interest" description="Disordered" evidence="1">
    <location>
        <begin position="180"/>
        <end position="201"/>
    </location>
</feature>
<evidence type="ECO:0000313" key="3">
    <source>
        <dbReference type="Proteomes" id="UP001201812"/>
    </source>
</evidence>
<evidence type="ECO:0000256" key="1">
    <source>
        <dbReference type="SAM" id="MobiDB-lite"/>
    </source>
</evidence>
<proteinExistence type="predicted"/>
<feature type="compositionally biased region" description="Basic and acidic residues" evidence="1">
    <location>
        <begin position="8"/>
        <end position="47"/>
    </location>
</feature>
<feature type="region of interest" description="Disordered" evidence="1">
    <location>
        <begin position="1"/>
        <end position="103"/>
    </location>
</feature>
<name>A0AAD4N6R1_9BILA</name>
<dbReference type="Proteomes" id="UP001201812">
    <property type="component" value="Unassembled WGS sequence"/>
</dbReference>
<dbReference type="EMBL" id="JAKKPZ010000007">
    <property type="protein sequence ID" value="KAI1718859.1"/>
    <property type="molecule type" value="Genomic_DNA"/>
</dbReference>
<protein>
    <submittedName>
        <fullName evidence="2">Uncharacterized protein</fullName>
    </submittedName>
</protein>
<gene>
    <name evidence="2" type="ORF">DdX_05970</name>
</gene>
<comment type="caution">
    <text evidence="2">The sequence shown here is derived from an EMBL/GenBank/DDBJ whole genome shotgun (WGS) entry which is preliminary data.</text>
</comment>
<feature type="compositionally biased region" description="Polar residues" evidence="1">
    <location>
        <begin position="133"/>
        <end position="156"/>
    </location>
</feature>
<sequence length="247" mass="28493">MGRSRSPRKSDRRDRSRERKRDHSSRDRESRERSSRSSRERDRDDRDRRHRSKDKKDRQKDSHKSEKIQKEIEAAKNRLRTSLNSAISSLKEEPAQGTSQEKQDFTTTLSVMDSLSHQARIRDIEEEGFRPSSFHSSNANRNTLTGLMSGKNNGNDGDTSLKEHDKAMFGPMWASREIERKQATKDAKAENDNGNSATPIADIKLPAGEQPITGIAHERLVGDPIERQRKWMELFKEQRRLLMEGAL</sequence>
<evidence type="ECO:0000313" key="2">
    <source>
        <dbReference type="EMBL" id="KAI1718859.1"/>
    </source>
</evidence>
<keyword evidence="3" id="KW-1185">Reference proteome</keyword>
<dbReference type="AlphaFoldDB" id="A0AAD4N6R1"/>
<feature type="compositionally biased region" description="Basic and acidic residues" evidence="1">
    <location>
        <begin position="180"/>
        <end position="191"/>
    </location>
</feature>
<feature type="region of interest" description="Disordered" evidence="1">
    <location>
        <begin position="130"/>
        <end position="156"/>
    </location>
</feature>
<feature type="compositionally biased region" description="Basic and acidic residues" evidence="1">
    <location>
        <begin position="54"/>
        <end position="76"/>
    </location>
</feature>
<accession>A0AAD4N6R1</accession>